<gene>
    <name evidence="1" type="ORF">L6164_018302</name>
</gene>
<accession>A0ACB9NAM1</accession>
<proteinExistence type="predicted"/>
<name>A0ACB9NAM1_BAUVA</name>
<keyword evidence="2" id="KW-1185">Reference proteome</keyword>
<dbReference type="Proteomes" id="UP000828941">
    <property type="component" value="Chromosome 7"/>
</dbReference>
<dbReference type="EMBL" id="CM039432">
    <property type="protein sequence ID" value="KAI4333508.1"/>
    <property type="molecule type" value="Genomic_DNA"/>
</dbReference>
<evidence type="ECO:0000313" key="1">
    <source>
        <dbReference type="EMBL" id="KAI4333508.1"/>
    </source>
</evidence>
<reference evidence="1 2" key="1">
    <citation type="journal article" date="2022" name="DNA Res.">
        <title>Chromosomal-level genome assembly of the orchid tree Bauhinia variegata (Leguminosae; Cercidoideae) supports the allotetraploid origin hypothesis of Bauhinia.</title>
        <authorList>
            <person name="Zhong Y."/>
            <person name="Chen Y."/>
            <person name="Zheng D."/>
            <person name="Pang J."/>
            <person name="Liu Y."/>
            <person name="Luo S."/>
            <person name="Meng S."/>
            <person name="Qian L."/>
            <person name="Wei D."/>
            <person name="Dai S."/>
            <person name="Zhou R."/>
        </authorList>
    </citation>
    <scope>NUCLEOTIDE SEQUENCE [LARGE SCALE GENOMIC DNA]</scope>
    <source>
        <strain evidence="1">BV-YZ2020</strain>
    </source>
</reference>
<sequence length="903" mass="99094">MSLLRCLLLFLHILWLASLAFGALSEDEAEALEDIANTLGKHDWDYSVDPCNLQGAGNWSTRGTANGDENAVTCGNCSQPINATDQICHVVSIVLKGQNLQGTLPPELVRLPYLQEFDVSRNYLNGSIPKEWGSTKLINISLISNRITGPIPAEIANISTLRSFVVEFNQLSGMLPPALGNLMQLQRLFLTSNNFTGEIPATFAKLTALQDFRIIDNQFSGSIPDFIQNWTSLTKLVIQGSGLSGPIPSGVSFLTQLKDLRISDLSGPASTFPQVMNLTNLKTLILRSCNIYGTLPEYLGAMTNIKVLDLSFNNISGPILNSYAGLRKADYIYLTGNFLSGAVPDWTHNSGAVDLSYNNFSIGNQEQQCQTESLNMFASSSPINNSDTVSCLRRNVCPRNLYHSFHINCGGKSVKVNGSTYDADVDSGGPAKFQQGGTNWAYSNTGHFLDNDRSPYYIWSTESWSSMGNADLYMNARVSPNSLTYYGFCLANGNYTVDLHFAEIMFSDNRTYSSLGRRIFDVYIQRNLVLQDFNIAKEAGGVRKAIIKNFTAVVTNSTLEIHFRWMGKGTIAVPFKSVYGPLISAISVVDPDYIPPSESGNSISAGAVVGIVAAGAILIILVFVILWWRGCLGQKSSLAKELKGLDLKTGLFTLRQIKAATDNFNVDNKIGEGGFGPVYKGSLSDGTIVAVKQLSAKSKQGNREFINEIGMISALQHPYLVKLYGCCVEGDQLLLLYEYLENNSLARALFEIVSGRANTLHRPKGEAFHLLDWANLLKEKGDLMELVDKRLGSDFNKEEAMVMIKVALLCTNVTAAHRPTMSSVVSMLEGSVVVPALVAESSEVLDEKKLEAMRQYYEQMEEDKASEYQKHSASMEGPWTASSSSAADLYPLHLDSSYLEKRN</sequence>
<evidence type="ECO:0000313" key="2">
    <source>
        <dbReference type="Proteomes" id="UP000828941"/>
    </source>
</evidence>
<organism evidence="1 2">
    <name type="scientific">Bauhinia variegata</name>
    <name type="common">Purple orchid tree</name>
    <name type="synonym">Phanera variegata</name>
    <dbReference type="NCBI Taxonomy" id="167791"/>
    <lineage>
        <taxon>Eukaryota</taxon>
        <taxon>Viridiplantae</taxon>
        <taxon>Streptophyta</taxon>
        <taxon>Embryophyta</taxon>
        <taxon>Tracheophyta</taxon>
        <taxon>Spermatophyta</taxon>
        <taxon>Magnoliopsida</taxon>
        <taxon>eudicotyledons</taxon>
        <taxon>Gunneridae</taxon>
        <taxon>Pentapetalae</taxon>
        <taxon>rosids</taxon>
        <taxon>fabids</taxon>
        <taxon>Fabales</taxon>
        <taxon>Fabaceae</taxon>
        <taxon>Cercidoideae</taxon>
        <taxon>Cercideae</taxon>
        <taxon>Bauhiniinae</taxon>
        <taxon>Bauhinia</taxon>
    </lineage>
</organism>
<protein>
    <submittedName>
        <fullName evidence="1">Uncharacterized protein</fullName>
    </submittedName>
</protein>
<comment type="caution">
    <text evidence="1">The sequence shown here is derived from an EMBL/GenBank/DDBJ whole genome shotgun (WGS) entry which is preliminary data.</text>
</comment>